<name>A0A5B0M2Q6_PUCGR</name>
<protein>
    <submittedName>
        <fullName evidence="2">Uncharacterized protein</fullName>
    </submittedName>
</protein>
<feature type="region of interest" description="Disordered" evidence="1">
    <location>
        <begin position="286"/>
        <end position="330"/>
    </location>
</feature>
<accession>A0A5B0M2Q6</accession>
<feature type="compositionally biased region" description="Polar residues" evidence="1">
    <location>
        <begin position="306"/>
        <end position="330"/>
    </location>
</feature>
<evidence type="ECO:0000313" key="2">
    <source>
        <dbReference type="EMBL" id="KAA1071072.1"/>
    </source>
</evidence>
<proteinExistence type="predicted"/>
<comment type="caution">
    <text evidence="2">The sequence shown here is derived from an EMBL/GenBank/DDBJ whole genome shotgun (WGS) entry which is preliminary data.</text>
</comment>
<dbReference type="PANTHER" id="PTHR33069:SF3">
    <property type="entry name" value="DYNEIN HEAVY CHAIN TAIL DOMAIN-CONTAINING PROTEIN"/>
    <property type="match status" value="1"/>
</dbReference>
<gene>
    <name evidence="2" type="ORF">PGTUg99_010100</name>
</gene>
<dbReference type="Proteomes" id="UP000325313">
    <property type="component" value="Unassembled WGS sequence"/>
</dbReference>
<reference evidence="2 3" key="1">
    <citation type="submission" date="2019-05" db="EMBL/GenBank/DDBJ databases">
        <title>Emergence of the Ug99 lineage of the wheat stem rust pathogen through somatic hybridization.</title>
        <authorList>
            <person name="Li F."/>
            <person name="Upadhyaya N.M."/>
            <person name="Sperschneider J."/>
            <person name="Matny O."/>
            <person name="Nguyen-Phuc H."/>
            <person name="Mago R."/>
            <person name="Raley C."/>
            <person name="Miller M.E."/>
            <person name="Silverstein K.A.T."/>
            <person name="Henningsen E."/>
            <person name="Hirsch C.D."/>
            <person name="Visser B."/>
            <person name="Pretorius Z.A."/>
            <person name="Steffenson B.J."/>
            <person name="Schwessinger B."/>
            <person name="Dodds P.N."/>
            <person name="Figueroa M."/>
        </authorList>
    </citation>
    <scope>NUCLEOTIDE SEQUENCE [LARGE SCALE GENOMIC DNA]</scope>
    <source>
        <strain evidence="2 3">Ug99</strain>
    </source>
</reference>
<evidence type="ECO:0000313" key="3">
    <source>
        <dbReference type="Proteomes" id="UP000325313"/>
    </source>
</evidence>
<sequence length="479" mass="55132">MPWTPRIHIYMEHQHLFIYTFAPHPIHSFLSTMADGQDSVMSRLIDLFGLLQNEDYAEQIRHYEGLAVDELGRVNDAYLSMWAGVPHREEPMALFYEVGIRAELLDQLLSKRLPSLRRHIFALSDALLGHSERPLKPVSKLQLVVKVLSKIEVTMSEIKFYIASIWPNLDSQDVRNDQDFERLKFFRSCRLALRIYEMASPICTFLRTAASFIEESGHAFAKEPEKRIEVLTMTTACSEAIDTAIKYMDKSDIDIIQDEWHSKISSLDESLETLLEFINQNLSQLNEKEEEEQQSRSIGDQDPSRSDTQPVNNREQNDPHGQSQQDTQSPYHPGFTPMIAIIKLSRLFLTKLSKISADRASFKFVTDLSSRELDLIRALSAMISETIGRLLGDCCGDLIIGEDEFGRVILSIKKSITRLLSIPHHILRMVDDVFVPLVHHVDQPSSKIHLKPWFYQWNSLYRLAVRNFLEDLGFTDINL</sequence>
<dbReference type="PANTHER" id="PTHR33069">
    <property type="entry name" value="CHROMOSOME 7, WHOLE GENOME SHOTGUN SEQUENCE-RELATED"/>
    <property type="match status" value="1"/>
</dbReference>
<dbReference type="AlphaFoldDB" id="A0A5B0M2Q6"/>
<organism evidence="2 3">
    <name type="scientific">Puccinia graminis f. sp. tritici</name>
    <dbReference type="NCBI Taxonomy" id="56615"/>
    <lineage>
        <taxon>Eukaryota</taxon>
        <taxon>Fungi</taxon>
        <taxon>Dikarya</taxon>
        <taxon>Basidiomycota</taxon>
        <taxon>Pucciniomycotina</taxon>
        <taxon>Pucciniomycetes</taxon>
        <taxon>Pucciniales</taxon>
        <taxon>Pucciniaceae</taxon>
        <taxon>Puccinia</taxon>
    </lineage>
</organism>
<evidence type="ECO:0000256" key="1">
    <source>
        <dbReference type="SAM" id="MobiDB-lite"/>
    </source>
</evidence>
<dbReference type="EMBL" id="VDEP01000480">
    <property type="protein sequence ID" value="KAA1071072.1"/>
    <property type="molecule type" value="Genomic_DNA"/>
</dbReference>